<gene>
    <name evidence="1" type="ORF">QO011_001226</name>
</gene>
<sequence>MAEAGRADMSLEAFLAWESGQELREIHGELFEA</sequence>
<accession>A0ABU0J1U9</accession>
<name>A0ABU0J1U9_9HYPH</name>
<keyword evidence="2" id="KW-1185">Reference proteome</keyword>
<dbReference type="EMBL" id="JAUSVX010000001">
    <property type="protein sequence ID" value="MDQ0468231.1"/>
    <property type="molecule type" value="Genomic_DNA"/>
</dbReference>
<dbReference type="Proteomes" id="UP001242480">
    <property type="component" value="Unassembled WGS sequence"/>
</dbReference>
<reference evidence="1 2" key="1">
    <citation type="submission" date="2023-07" db="EMBL/GenBank/DDBJ databases">
        <title>Genomic Encyclopedia of Type Strains, Phase IV (KMG-IV): sequencing the most valuable type-strain genomes for metagenomic binning, comparative biology and taxonomic classification.</title>
        <authorList>
            <person name="Goeker M."/>
        </authorList>
    </citation>
    <scope>NUCLEOTIDE SEQUENCE [LARGE SCALE GENOMIC DNA]</scope>
    <source>
        <strain evidence="1 2">DSM 19619</strain>
    </source>
</reference>
<organism evidence="1 2">
    <name type="scientific">Labrys wisconsinensis</name>
    <dbReference type="NCBI Taxonomy" id="425677"/>
    <lineage>
        <taxon>Bacteria</taxon>
        <taxon>Pseudomonadati</taxon>
        <taxon>Pseudomonadota</taxon>
        <taxon>Alphaproteobacteria</taxon>
        <taxon>Hyphomicrobiales</taxon>
        <taxon>Xanthobacteraceae</taxon>
        <taxon>Labrys</taxon>
    </lineage>
</organism>
<protein>
    <submittedName>
        <fullName evidence="1">Uncharacterized protein</fullName>
    </submittedName>
</protein>
<evidence type="ECO:0000313" key="1">
    <source>
        <dbReference type="EMBL" id="MDQ0468231.1"/>
    </source>
</evidence>
<comment type="caution">
    <text evidence="1">The sequence shown here is derived from an EMBL/GenBank/DDBJ whole genome shotgun (WGS) entry which is preliminary data.</text>
</comment>
<proteinExistence type="predicted"/>
<evidence type="ECO:0000313" key="2">
    <source>
        <dbReference type="Proteomes" id="UP001242480"/>
    </source>
</evidence>